<dbReference type="PROSITE" id="PS00028">
    <property type="entry name" value="ZINC_FINGER_C2H2_1"/>
    <property type="match status" value="1"/>
</dbReference>
<dbReference type="EMBL" id="KN822962">
    <property type="protein sequence ID" value="KIO31577.1"/>
    <property type="molecule type" value="Genomic_DNA"/>
</dbReference>
<name>A0A0C3LFR1_9AGAM</name>
<evidence type="ECO:0000256" key="4">
    <source>
        <dbReference type="ARBA" id="ARBA00022833"/>
    </source>
</evidence>
<dbReference type="AlphaFoldDB" id="A0A0C3LFR1"/>
<dbReference type="Gene3D" id="3.30.160.60">
    <property type="entry name" value="Classic Zinc Finger"/>
    <property type="match status" value="2"/>
</dbReference>
<dbReference type="OrthoDB" id="3437960at2759"/>
<dbReference type="PANTHER" id="PTHR23235">
    <property type="entry name" value="KRUEPPEL-LIKE TRANSCRIPTION FACTOR"/>
    <property type="match status" value="1"/>
</dbReference>
<proteinExistence type="predicted"/>
<dbReference type="Proteomes" id="UP000054248">
    <property type="component" value="Unassembled WGS sequence"/>
</dbReference>
<dbReference type="GO" id="GO:0000978">
    <property type="term" value="F:RNA polymerase II cis-regulatory region sequence-specific DNA binding"/>
    <property type="evidence" value="ECO:0007669"/>
    <property type="project" value="UniProtKB-ARBA"/>
</dbReference>
<keyword evidence="3 5" id="KW-0863">Zinc-finger</keyword>
<feature type="domain" description="C2H2-type" evidence="6">
    <location>
        <begin position="5"/>
        <end position="34"/>
    </location>
</feature>
<dbReference type="PROSITE" id="PS50157">
    <property type="entry name" value="ZINC_FINGER_C2H2_2"/>
    <property type="match status" value="2"/>
</dbReference>
<sequence length="53" mass="6307">DERPFVCEAPFCGKAFHDSATLARHRRTHSTEHKFECDFCGRRFKRKDNLNTH</sequence>
<dbReference type="SUPFAM" id="SSF57667">
    <property type="entry name" value="beta-beta-alpha zinc fingers"/>
    <property type="match status" value="1"/>
</dbReference>
<keyword evidence="2" id="KW-0677">Repeat</keyword>
<feature type="non-terminal residue" evidence="7">
    <location>
        <position position="1"/>
    </location>
</feature>
<protein>
    <recommendedName>
        <fullName evidence="6">C2H2-type domain-containing protein</fullName>
    </recommendedName>
</protein>
<dbReference type="InterPro" id="IPR036236">
    <property type="entry name" value="Znf_C2H2_sf"/>
</dbReference>
<keyword evidence="9" id="KW-1185">Reference proteome</keyword>
<dbReference type="EMBL" id="KN823179">
    <property type="protein sequence ID" value="KIO20297.1"/>
    <property type="molecule type" value="Genomic_DNA"/>
</dbReference>
<dbReference type="GO" id="GO:0000981">
    <property type="term" value="F:DNA-binding transcription factor activity, RNA polymerase II-specific"/>
    <property type="evidence" value="ECO:0007669"/>
    <property type="project" value="TreeGrafter"/>
</dbReference>
<reference evidence="9" key="2">
    <citation type="submission" date="2015-01" db="EMBL/GenBank/DDBJ databases">
        <title>Evolutionary Origins and Diversification of the Mycorrhizal Mutualists.</title>
        <authorList>
            <consortium name="DOE Joint Genome Institute"/>
            <consortium name="Mycorrhizal Genomics Consortium"/>
            <person name="Kohler A."/>
            <person name="Kuo A."/>
            <person name="Nagy L.G."/>
            <person name="Floudas D."/>
            <person name="Copeland A."/>
            <person name="Barry K.W."/>
            <person name="Cichocki N."/>
            <person name="Veneault-Fourrey C."/>
            <person name="LaButti K."/>
            <person name="Lindquist E.A."/>
            <person name="Lipzen A."/>
            <person name="Lundell T."/>
            <person name="Morin E."/>
            <person name="Murat C."/>
            <person name="Riley R."/>
            <person name="Ohm R."/>
            <person name="Sun H."/>
            <person name="Tunlid A."/>
            <person name="Henrissat B."/>
            <person name="Grigoriev I.V."/>
            <person name="Hibbett D.S."/>
            <person name="Martin F."/>
        </authorList>
    </citation>
    <scope>NUCLEOTIDE SEQUENCE [LARGE SCALE GENOMIC DNA]</scope>
    <source>
        <strain evidence="9">MUT 4182</strain>
    </source>
</reference>
<accession>A0A0C3LFR1</accession>
<evidence type="ECO:0000256" key="5">
    <source>
        <dbReference type="PROSITE-ProRule" id="PRU00042"/>
    </source>
</evidence>
<evidence type="ECO:0000313" key="9">
    <source>
        <dbReference type="Proteomes" id="UP000054248"/>
    </source>
</evidence>
<organism evidence="7 9">
    <name type="scientific">Tulasnella calospora MUT 4182</name>
    <dbReference type="NCBI Taxonomy" id="1051891"/>
    <lineage>
        <taxon>Eukaryota</taxon>
        <taxon>Fungi</taxon>
        <taxon>Dikarya</taxon>
        <taxon>Basidiomycota</taxon>
        <taxon>Agaricomycotina</taxon>
        <taxon>Agaricomycetes</taxon>
        <taxon>Cantharellales</taxon>
        <taxon>Tulasnellaceae</taxon>
        <taxon>Tulasnella</taxon>
    </lineage>
</organism>
<evidence type="ECO:0000259" key="6">
    <source>
        <dbReference type="PROSITE" id="PS50157"/>
    </source>
</evidence>
<dbReference type="HOGENOM" id="CLU_002678_42_25_1"/>
<evidence type="ECO:0000256" key="3">
    <source>
        <dbReference type="ARBA" id="ARBA00022771"/>
    </source>
</evidence>
<evidence type="ECO:0000313" key="8">
    <source>
        <dbReference type="EMBL" id="KIO31577.1"/>
    </source>
</evidence>
<evidence type="ECO:0000256" key="1">
    <source>
        <dbReference type="ARBA" id="ARBA00022723"/>
    </source>
</evidence>
<dbReference type="Pfam" id="PF00096">
    <property type="entry name" value="zf-C2H2"/>
    <property type="match status" value="2"/>
</dbReference>
<dbReference type="InterPro" id="IPR013087">
    <property type="entry name" value="Znf_C2H2_type"/>
</dbReference>
<dbReference type="GO" id="GO:0008270">
    <property type="term" value="F:zinc ion binding"/>
    <property type="evidence" value="ECO:0007669"/>
    <property type="project" value="UniProtKB-KW"/>
</dbReference>
<keyword evidence="4" id="KW-0862">Zinc</keyword>
<evidence type="ECO:0000313" key="7">
    <source>
        <dbReference type="EMBL" id="KIO20297.1"/>
    </source>
</evidence>
<dbReference type="STRING" id="1051891.A0A0C3LFR1"/>
<reference evidence="7" key="3">
    <citation type="submission" date="2015-02" db="EMBL/GenBank/DDBJ databases">
        <title>Evolutionary Origins and Diversification of the Mycorrhizal Mutualists.</title>
        <authorList>
            <consortium name="DOE Joint Genome Institute"/>
            <consortium name="Mycorrhizal Genomics Consortium"/>
            <person name="Kohler A."/>
            <person name="Kuo A."/>
            <person name="Nagy L.G."/>
            <person name="Floudas D."/>
            <person name="Copeland A."/>
            <person name="Barry K.W."/>
            <person name="Cichocki N."/>
            <person name="Veneault-Fourrey C."/>
            <person name="LaButti K."/>
            <person name="Lindquist E.A."/>
            <person name="Lipzen A."/>
            <person name="Lundell T."/>
            <person name="Morin E."/>
            <person name="Murat C."/>
            <person name="Riley R."/>
            <person name="Ohm R."/>
            <person name="Sun H."/>
            <person name="Tunlid A."/>
            <person name="Henrissat B."/>
            <person name="Grigoriev I.V."/>
            <person name="Hibbett D.S."/>
            <person name="Martin F."/>
        </authorList>
    </citation>
    <scope>NUCLEOTIDE SEQUENCE</scope>
    <source>
        <strain evidence="7 9">MUT 4182</strain>
    </source>
</reference>
<keyword evidence="1" id="KW-0479">Metal-binding</keyword>
<evidence type="ECO:0000256" key="2">
    <source>
        <dbReference type="ARBA" id="ARBA00022737"/>
    </source>
</evidence>
<feature type="non-terminal residue" evidence="7">
    <location>
        <position position="53"/>
    </location>
</feature>
<dbReference type="SMART" id="SM00355">
    <property type="entry name" value="ZnF_C2H2"/>
    <property type="match status" value="2"/>
</dbReference>
<dbReference type="FunFam" id="3.30.160.60:FF:000125">
    <property type="entry name" value="Putative zinc finger protein 143"/>
    <property type="match status" value="1"/>
</dbReference>
<reference evidence="7 9" key="1">
    <citation type="submission" date="2014-04" db="EMBL/GenBank/DDBJ databases">
        <authorList>
            <consortium name="DOE Joint Genome Institute"/>
            <person name="Kuo A."/>
            <person name="Girlanda M."/>
            <person name="Perotto S."/>
            <person name="Kohler A."/>
            <person name="Nagy L.G."/>
            <person name="Floudas D."/>
            <person name="Copeland A."/>
            <person name="Barry K.W."/>
            <person name="Cichocki N."/>
            <person name="Veneault-Fourrey C."/>
            <person name="LaButti K."/>
            <person name="Lindquist E.A."/>
            <person name="Lipzen A."/>
            <person name="Lundell T."/>
            <person name="Morin E."/>
            <person name="Murat C."/>
            <person name="Sun H."/>
            <person name="Tunlid A."/>
            <person name="Henrissat B."/>
            <person name="Grigoriev I.V."/>
            <person name="Hibbett D.S."/>
            <person name="Martin F."/>
            <person name="Nordberg H.P."/>
            <person name="Cantor M.N."/>
            <person name="Hua S.X."/>
        </authorList>
    </citation>
    <scope>NUCLEOTIDE SEQUENCE [LARGE SCALE GENOMIC DNA]</scope>
    <source>
        <strain evidence="7 9">MUT 4182</strain>
    </source>
</reference>
<gene>
    <name evidence="8" type="ORF">M407DRAFT_59941</name>
    <name evidence="7" type="ORF">M407DRAFT_62050</name>
</gene>
<dbReference type="PANTHER" id="PTHR23235:SF120">
    <property type="entry name" value="KRUPPEL-LIKE FACTOR 15"/>
    <property type="match status" value="1"/>
</dbReference>
<feature type="domain" description="C2H2-type" evidence="6">
    <location>
        <begin position="35"/>
        <end position="53"/>
    </location>
</feature>